<name>A0AA97FCX0_9SPHN</name>
<dbReference type="CDD" id="cd01127">
    <property type="entry name" value="TrwB_TraG_TraD_VirD4"/>
    <property type="match status" value="1"/>
</dbReference>
<dbReference type="Proteomes" id="UP001302429">
    <property type="component" value="Plasmid unnamed"/>
</dbReference>
<keyword evidence="9" id="KW-1185">Reference proteome</keyword>
<dbReference type="GO" id="GO:0005886">
    <property type="term" value="C:plasma membrane"/>
    <property type="evidence" value="ECO:0007669"/>
    <property type="project" value="UniProtKB-SubCell"/>
</dbReference>
<evidence type="ECO:0000313" key="8">
    <source>
        <dbReference type="EMBL" id="WOE76750.1"/>
    </source>
</evidence>
<dbReference type="PANTHER" id="PTHR37937:SF1">
    <property type="entry name" value="CONJUGATIVE TRANSFER: DNA TRANSPORT"/>
    <property type="match status" value="1"/>
</dbReference>
<evidence type="ECO:0000313" key="9">
    <source>
        <dbReference type="Proteomes" id="UP001302429"/>
    </source>
</evidence>
<keyword evidence="6" id="KW-0472">Membrane</keyword>
<comment type="similarity">
    <text evidence="2">Belongs to the VirD4/TraG family.</text>
</comment>
<feature type="region of interest" description="Disordered" evidence="7">
    <location>
        <begin position="514"/>
        <end position="536"/>
    </location>
</feature>
<dbReference type="InterPro" id="IPR027417">
    <property type="entry name" value="P-loop_NTPase"/>
</dbReference>
<dbReference type="KEGG" id="acoa:RB602_15300"/>
<evidence type="ECO:0000256" key="5">
    <source>
        <dbReference type="ARBA" id="ARBA00022989"/>
    </source>
</evidence>
<evidence type="ECO:0000256" key="6">
    <source>
        <dbReference type="ARBA" id="ARBA00023136"/>
    </source>
</evidence>
<evidence type="ECO:0000256" key="1">
    <source>
        <dbReference type="ARBA" id="ARBA00004651"/>
    </source>
</evidence>
<keyword evidence="4" id="KW-0812">Transmembrane</keyword>
<reference evidence="8 9" key="1">
    <citation type="submission" date="2023-10" db="EMBL/GenBank/DDBJ databases">
        <title>Complete genome sequence of a Sphingomonadaceae bacterium.</title>
        <authorList>
            <person name="Yan C."/>
        </authorList>
    </citation>
    <scope>NUCLEOTIDE SEQUENCE [LARGE SCALE GENOMIC DNA]</scope>
    <source>
        <strain evidence="8 9">SCSIO 66989</strain>
        <plasmid evidence="8 9">unnamed</plasmid>
    </source>
</reference>
<keyword evidence="5" id="KW-1133">Transmembrane helix</keyword>
<dbReference type="PANTHER" id="PTHR37937">
    <property type="entry name" value="CONJUGATIVE TRANSFER: DNA TRANSPORT"/>
    <property type="match status" value="1"/>
</dbReference>
<dbReference type="Pfam" id="PF02534">
    <property type="entry name" value="T4SS-DNA_transf"/>
    <property type="match status" value="1"/>
</dbReference>
<evidence type="ECO:0000256" key="3">
    <source>
        <dbReference type="ARBA" id="ARBA00022475"/>
    </source>
</evidence>
<dbReference type="InterPro" id="IPR003688">
    <property type="entry name" value="TraG/VirD4"/>
</dbReference>
<evidence type="ECO:0000256" key="4">
    <source>
        <dbReference type="ARBA" id="ARBA00022692"/>
    </source>
</evidence>
<gene>
    <name evidence="8" type="ORF">RB602_15300</name>
</gene>
<geneLocation type="plasmid" evidence="8 9">
    <name>unnamed</name>
</geneLocation>
<protein>
    <submittedName>
        <fullName evidence="8">Type IV secretory system conjugative DNA transfer family protein</fullName>
    </submittedName>
</protein>
<accession>A0AA97FCX0</accession>
<keyword evidence="3" id="KW-1003">Cell membrane</keyword>
<comment type="subcellular location">
    <subcellularLocation>
        <location evidence="1">Cell membrane</location>
        <topology evidence="1">Multi-pass membrane protein</topology>
    </subcellularLocation>
</comment>
<sequence length="536" mass="60487">MKDLKKSGLMAKKGLMLGSFNGREIRLGGQEHVFVEAPTRAGKGVGVVIPNLLDWHGSTVVLDVKHENYEKTAGYRQQELGQQVLLFDPLNNQCKSCRYNPLGYINRSDPIEVIAELQKIGQMLYPEPKDGETFWLDSARSAFMGIGAYIAAHDGQEGREELPFTIGEIYRQITRPNSKRHWHNIINERKGAAAGLSRQCRDAISDFVSSSDNTYSGIRQTLTSRINIWVNPFLDYATSASDFEIQELRERPISLYLGTSPDNIEVVAPLYNLLFQQILDITMRTLPEKGVSDIQVLLLMDEFARLGNALNLANAFSLAAGYGIRLMPVVQSRSQLRHTYGPDKADEIIANCGAELIFGVKEQKIADELSKRLGTYTFEAKSRNRKRWESFESSTSTSDQRRDLMNPDEIKKMHPDNMLLFRAGTPSIKARKLKYYESRKYSQRSEIPAPILPVLSLSEILSSEKGAAIAPPNDMEGGSVREWVERRFYESKASDFMPLEDRLLWLRDNMANTPDSEAERENASTVINDRSKYVAG</sequence>
<dbReference type="RefSeq" id="WP_317084709.1">
    <property type="nucleotide sequence ID" value="NZ_CP136595.1"/>
</dbReference>
<evidence type="ECO:0000256" key="7">
    <source>
        <dbReference type="SAM" id="MobiDB-lite"/>
    </source>
</evidence>
<evidence type="ECO:0000256" key="2">
    <source>
        <dbReference type="ARBA" id="ARBA00008806"/>
    </source>
</evidence>
<dbReference type="AlphaFoldDB" id="A0AA97FCX0"/>
<keyword evidence="8" id="KW-0614">Plasmid</keyword>
<organism evidence="8 9">
    <name type="scientific">Alterisphingorhabdus coralli</name>
    <dbReference type="NCBI Taxonomy" id="3071408"/>
    <lineage>
        <taxon>Bacteria</taxon>
        <taxon>Pseudomonadati</taxon>
        <taxon>Pseudomonadota</taxon>
        <taxon>Alphaproteobacteria</taxon>
        <taxon>Sphingomonadales</taxon>
        <taxon>Sphingomonadaceae</taxon>
        <taxon>Alterisphingorhabdus (ex Yan et al. 2024)</taxon>
    </lineage>
</organism>
<dbReference type="Gene3D" id="3.40.50.300">
    <property type="entry name" value="P-loop containing nucleotide triphosphate hydrolases"/>
    <property type="match status" value="1"/>
</dbReference>
<dbReference type="InterPro" id="IPR051539">
    <property type="entry name" value="T4SS-coupling_protein"/>
</dbReference>
<dbReference type="SUPFAM" id="SSF52540">
    <property type="entry name" value="P-loop containing nucleoside triphosphate hydrolases"/>
    <property type="match status" value="1"/>
</dbReference>
<dbReference type="EMBL" id="CP136595">
    <property type="protein sequence ID" value="WOE76750.1"/>
    <property type="molecule type" value="Genomic_DNA"/>
</dbReference>
<proteinExistence type="inferred from homology"/>